<protein>
    <submittedName>
        <fullName evidence="1">Uncharacterized protein</fullName>
    </submittedName>
</protein>
<dbReference type="EMBL" id="CP034208">
    <property type="protein sequence ID" value="QBZ63050.1"/>
    <property type="molecule type" value="Genomic_DNA"/>
</dbReference>
<dbReference type="AlphaFoldDB" id="A0A4P7NLV2"/>
<evidence type="ECO:0000313" key="2">
    <source>
        <dbReference type="Proteomes" id="UP000294847"/>
    </source>
</evidence>
<evidence type="ECO:0000313" key="1">
    <source>
        <dbReference type="EMBL" id="QBZ63050.1"/>
    </source>
</evidence>
<organism evidence="1 2">
    <name type="scientific">Pyricularia oryzae</name>
    <name type="common">Rice blast fungus</name>
    <name type="synonym">Magnaporthe oryzae</name>
    <dbReference type="NCBI Taxonomy" id="318829"/>
    <lineage>
        <taxon>Eukaryota</taxon>
        <taxon>Fungi</taxon>
        <taxon>Dikarya</taxon>
        <taxon>Ascomycota</taxon>
        <taxon>Pezizomycotina</taxon>
        <taxon>Sordariomycetes</taxon>
        <taxon>Sordariomycetidae</taxon>
        <taxon>Magnaporthales</taxon>
        <taxon>Pyriculariaceae</taxon>
        <taxon>Pyricularia</taxon>
    </lineage>
</organism>
<reference evidence="1 2" key="1">
    <citation type="journal article" date="2019" name="Mol. Biol. Evol.">
        <title>Blast fungal genomes show frequent chromosomal changes, gene gains and losses, and effector gene turnover.</title>
        <authorList>
            <person name="Gomez Luciano L.B."/>
            <person name="Jason Tsai I."/>
            <person name="Chuma I."/>
            <person name="Tosa Y."/>
            <person name="Chen Y.H."/>
            <person name="Li J.Y."/>
            <person name="Li M.Y."/>
            <person name="Jade Lu M.Y."/>
            <person name="Nakayashiki H."/>
            <person name="Li W.H."/>
        </authorList>
    </citation>
    <scope>NUCLEOTIDE SEQUENCE [LARGE SCALE GENOMIC DNA]</scope>
    <source>
        <strain evidence="1">MZ5-1-6</strain>
    </source>
</reference>
<name>A0A4P7NLV2_PYROR</name>
<proteinExistence type="predicted"/>
<dbReference type="Proteomes" id="UP000294847">
    <property type="component" value="Chromosome 5"/>
</dbReference>
<accession>A0A4P7NLV2</accession>
<gene>
    <name evidence="1" type="ORF">PoMZ_11943</name>
</gene>
<sequence>MAQIRKFLALYASLLASVAASPLERRQEPASTSVVFEVTTVTAAPATVTKNPLDSTSWVEYPGAVWTEYPFTTSSTSTSGCVSYSTLYPSGREVVTMTNTITVTVQSTVTETDANVPATTALSFTQRTVTAATGTTRWSTLCTNTLVESFYVSSTRTTVVWPSATAFEAATRTEVCVKTGGVSSWADGPMPTAEPYVPAIDRFDGKETVVSVKQGTTADATSIVPDATSTRWSVVCDNPTTVVQEPWYTETVTPTVTVDCRGNAGASAVQAKRMETGRVVVREAGQDVQRAETRTYPTVGLREGSVVTSMVTEVVDYLVATFTTVQMVVVTETASPATVTAC</sequence>